<comment type="caution">
    <text evidence="4">The sequence shown here is derived from an EMBL/GenBank/DDBJ whole genome shotgun (WGS) entry which is preliminary data.</text>
</comment>
<dbReference type="PANTHER" id="PTHR35147">
    <property type="entry name" value="CHEMORECEPTOR GLUTAMINE DEAMIDASE CHED-RELATED"/>
    <property type="match status" value="1"/>
</dbReference>
<reference evidence="4" key="1">
    <citation type="submission" date="2021-03" db="EMBL/GenBank/DDBJ databases">
        <title>novel species isolated from a fishpond in China.</title>
        <authorList>
            <person name="Lu H."/>
            <person name="Cai Z."/>
        </authorList>
    </citation>
    <scope>NUCLEOTIDE SEQUENCE</scope>
    <source>
        <strain evidence="4">JCM 30855</strain>
    </source>
</reference>
<dbReference type="Gene3D" id="3.30.1330.200">
    <property type="match status" value="1"/>
</dbReference>
<dbReference type="Proteomes" id="UP000664654">
    <property type="component" value="Unassembled WGS sequence"/>
</dbReference>
<name>A0A939DRL4_9ALTE</name>
<dbReference type="Pfam" id="PF03975">
    <property type="entry name" value="CheD"/>
    <property type="match status" value="1"/>
</dbReference>
<sequence>MAQQTKKPLVLLPGDLVFGKGTRPMTTLLGSCVAITLWHPGKHFGGMCHFVLPRRPEGIKDGNSRPDPRYAVDCMRIFRDLALKRGTRLTEFQGRIFGGGNMLPGSNDASLRELADSSPVGDINAAEAFAGLTAEGVRVMEADVGEQGYRRVWFYPCSGKVEVKFVALSASQPRYGI</sequence>
<dbReference type="CDD" id="cd16352">
    <property type="entry name" value="CheD"/>
    <property type="match status" value="1"/>
</dbReference>
<dbReference type="EMBL" id="JAFKCV010000013">
    <property type="protein sequence ID" value="MBN7827082.1"/>
    <property type="molecule type" value="Genomic_DNA"/>
</dbReference>
<accession>A0A939DRL4</accession>
<dbReference type="SUPFAM" id="SSF64438">
    <property type="entry name" value="CNF1/YfiH-like putative cysteine hydrolases"/>
    <property type="match status" value="1"/>
</dbReference>
<organism evidence="4 5">
    <name type="scientific">Bowmanella dokdonensis</name>
    <dbReference type="NCBI Taxonomy" id="751969"/>
    <lineage>
        <taxon>Bacteria</taxon>
        <taxon>Pseudomonadati</taxon>
        <taxon>Pseudomonadota</taxon>
        <taxon>Gammaproteobacteria</taxon>
        <taxon>Alteromonadales</taxon>
        <taxon>Alteromonadaceae</taxon>
        <taxon>Bowmanella</taxon>
    </lineage>
</organism>
<keyword evidence="2 3" id="KW-0378">Hydrolase</keyword>
<dbReference type="GO" id="GO:0006935">
    <property type="term" value="P:chemotaxis"/>
    <property type="evidence" value="ECO:0007669"/>
    <property type="project" value="UniProtKB-UniRule"/>
</dbReference>
<proteinExistence type="inferred from homology"/>
<comment type="similarity">
    <text evidence="3">Belongs to the CheD family.</text>
</comment>
<protein>
    <recommendedName>
        <fullName evidence="3">Probable chemoreceptor glutamine deamidase CheD</fullName>
        <ecNumber evidence="3">3.5.1.44</ecNumber>
    </recommendedName>
</protein>
<dbReference type="InterPro" id="IPR011324">
    <property type="entry name" value="Cytotoxic_necrot_fac-like_cat"/>
</dbReference>
<dbReference type="AlphaFoldDB" id="A0A939DRL4"/>
<dbReference type="GO" id="GO:0050568">
    <property type="term" value="F:protein-glutamine glutaminase activity"/>
    <property type="evidence" value="ECO:0007669"/>
    <property type="project" value="UniProtKB-UniRule"/>
</dbReference>
<keyword evidence="5" id="KW-1185">Reference proteome</keyword>
<evidence type="ECO:0000313" key="4">
    <source>
        <dbReference type="EMBL" id="MBN7827082.1"/>
    </source>
</evidence>
<comment type="catalytic activity">
    <reaction evidence="3">
        <text>L-glutaminyl-[protein] + H2O = L-glutamyl-[protein] + NH4(+)</text>
        <dbReference type="Rhea" id="RHEA:16441"/>
        <dbReference type="Rhea" id="RHEA-COMP:10207"/>
        <dbReference type="Rhea" id="RHEA-COMP:10208"/>
        <dbReference type="ChEBI" id="CHEBI:15377"/>
        <dbReference type="ChEBI" id="CHEBI:28938"/>
        <dbReference type="ChEBI" id="CHEBI:29973"/>
        <dbReference type="ChEBI" id="CHEBI:30011"/>
        <dbReference type="EC" id="3.5.1.44"/>
    </reaction>
</comment>
<evidence type="ECO:0000313" key="5">
    <source>
        <dbReference type="Proteomes" id="UP000664654"/>
    </source>
</evidence>
<evidence type="ECO:0000256" key="3">
    <source>
        <dbReference type="HAMAP-Rule" id="MF_01440"/>
    </source>
</evidence>
<evidence type="ECO:0000256" key="2">
    <source>
        <dbReference type="ARBA" id="ARBA00022801"/>
    </source>
</evidence>
<dbReference type="HAMAP" id="MF_01440">
    <property type="entry name" value="CheD"/>
    <property type="match status" value="1"/>
</dbReference>
<comment type="function">
    <text evidence="3">Probably deamidates glutamine residues to glutamate on methyl-accepting chemotaxis receptors (MCPs), playing an important role in chemotaxis.</text>
</comment>
<dbReference type="RefSeq" id="WP_206575193.1">
    <property type="nucleotide sequence ID" value="NZ_JAFKCV010000013.1"/>
</dbReference>
<dbReference type="EC" id="3.5.1.44" evidence="3"/>
<dbReference type="InterPro" id="IPR005659">
    <property type="entry name" value="Chemorcpt_Glu_NH3ase_CheD"/>
</dbReference>
<dbReference type="PANTHER" id="PTHR35147:SF3">
    <property type="entry name" value="CHEMORECEPTOR GLUTAMINE DEAMIDASE CHED 1-RELATED"/>
    <property type="match status" value="1"/>
</dbReference>
<dbReference type="InterPro" id="IPR038592">
    <property type="entry name" value="CheD-like_sf"/>
</dbReference>
<keyword evidence="1 3" id="KW-0145">Chemotaxis</keyword>
<evidence type="ECO:0000256" key="1">
    <source>
        <dbReference type="ARBA" id="ARBA00022500"/>
    </source>
</evidence>
<gene>
    <name evidence="3" type="primary">cheD</name>
    <name evidence="4" type="ORF">J0A66_17760</name>
</gene>